<gene>
    <name evidence="13" type="ORF">ATY39_04095</name>
</gene>
<keyword evidence="14" id="KW-1185">Reference proteome</keyword>
<keyword evidence="4" id="KW-0444">Lipid biosynthesis</keyword>
<keyword evidence="7" id="KW-0865">Zymogen</keyword>
<evidence type="ECO:0000313" key="14">
    <source>
        <dbReference type="Proteomes" id="UP000076021"/>
    </source>
</evidence>
<name>A0A143HAF1_9BACL</name>
<evidence type="ECO:0000256" key="10">
    <source>
        <dbReference type="ARBA" id="ARBA00023264"/>
    </source>
</evidence>
<organism evidence="13 14">
    <name type="scientific">Rummeliibacillus stabekisii</name>
    <dbReference type="NCBI Taxonomy" id="241244"/>
    <lineage>
        <taxon>Bacteria</taxon>
        <taxon>Bacillati</taxon>
        <taxon>Bacillota</taxon>
        <taxon>Bacilli</taxon>
        <taxon>Bacillales</taxon>
        <taxon>Caryophanaceae</taxon>
        <taxon>Rummeliibacillus</taxon>
    </lineage>
</organism>
<dbReference type="InterPro" id="IPR033177">
    <property type="entry name" value="PSD-B"/>
</dbReference>
<dbReference type="Proteomes" id="UP000076021">
    <property type="component" value="Chromosome"/>
</dbReference>
<dbReference type="RefSeq" id="WP_066786219.1">
    <property type="nucleotide sequence ID" value="NZ_CP014806.1"/>
</dbReference>
<evidence type="ECO:0000256" key="11">
    <source>
        <dbReference type="ARBA" id="ARBA00023317"/>
    </source>
</evidence>
<evidence type="ECO:0000256" key="2">
    <source>
        <dbReference type="ARBA" id="ARBA00005189"/>
    </source>
</evidence>
<keyword evidence="5" id="KW-0210">Decarboxylase</keyword>
<keyword evidence="8" id="KW-0594">Phospholipid biosynthesis</keyword>
<dbReference type="PANTHER" id="PTHR10067">
    <property type="entry name" value="PHOSPHATIDYLSERINE DECARBOXYLASE"/>
    <property type="match status" value="1"/>
</dbReference>
<dbReference type="GO" id="GO:0004609">
    <property type="term" value="F:phosphatidylserine decarboxylase activity"/>
    <property type="evidence" value="ECO:0007669"/>
    <property type="project" value="UniProtKB-EC"/>
</dbReference>
<dbReference type="PANTHER" id="PTHR10067:SF6">
    <property type="entry name" value="PHOSPHATIDYLSERINE DECARBOXYLASE PROENZYME, MITOCHONDRIAL"/>
    <property type="match status" value="1"/>
</dbReference>
<dbReference type="NCBIfam" id="NF002853">
    <property type="entry name" value="PRK03140.1"/>
    <property type="match status" value="1"/>
</dbReference>
<evidence type="ECO:0000256" key="4">
    <source>
        <dbReference type="ARBA" id="ARBA00022516"/>
    </source>
</evidence>
<keyword evidence="9" id="KW-0456">Lyase</keyword>
<sequence length="259" mass="29350">MLREKYYRSLVELTNGRWSSTILRGVAGSRFSKRIISSYIRLYGIDTQETENNTYHNLHDFFTRKLKQGARPIAEGAELYTSPVDGKIESCGDIVENSIFLVKEKRYNLVDLLGKEENIAKYINGKYIVFYLSPADYHRLHSPIDGEVIKQFTLGRKSYPVNSLGLTYGDQPISKNYRQITELQTANGATCAFIKVGAMFVNSIHLTNTTTEWKKGEEVGFFSFGSTVVMLFEPNSAEFLEQTVPGQKIQVGQAFAHML</sequence>
<dbReference type="EC" id="4.1.1.65" evidence="3"/>
<evidence type="ECO:0000256" key="1">
    <source>
        <dbReference type="ARBA" id="ARBA00001928"/>
    </source>
</evidence>
<reference evidence="14" key="2">
    <citation type="submission" date="2016-03" db="EMBL/GenBank/DDBJ databases">
        <authorList>
            <person name="Ploux O."/>
        </authorList>
    </citation>
    <scope>NUCLEOTIDE SEQUENCE [LARGE SCALE GENOMIC DNA]</scope>
    <source>
        <strain evidence="14">PP9</strain>
    </source>
</reference>
<dbReference type="EMBL" id="CP014806">
    <property type="protein sequence ID" value="AMW98694.1"/>
    <property type="molecule type" value="Genomic_DNA"/>
</dbReference>
<dbReference type="Pfam" id="PF02666">
    <property type="entry name" value="PS_Dcarbxylase"/>
    <property type="match status" value="1"/>
</dbReference>
<proteinExistence type="predicted"/>
<dbReference type="NCBIfam" id="TIGR00163">
    <property type="entry name" value="PS_decarb"/>
    <property type="match status" value="1"/>
</dbReference>
<dbReference type="GO" id="GO:0006646">
    <property type="term" value="P:phosphatidylethanolamine biosynthetic process"/>
    <property type="evidence" value="ECO:0007669"/>
    <property type="project" value="UniProtKB-UniPathway"/>
</dbReference>
<dbReference type="OrthoDB" id="9802030at2"/>
<evidence type="ECO:0000256" key="8">
    <source>
        <dbReference type="ARBA" id="ARBA00023209"/>
    </source>
</evidence>
<dbReference type="AlphaFoldDB" id="A0A143HAF1"/>
<evidence type="ECO:0000256" key="7">
    <source>
        <dbReference type="ARBA" id="ARBA00023145"/>
    </source>
</evidence>
<keyword evidence="6" id="KW-0443">Lipid metabolism</keyword>
<dbReference type="KEGG" id="rst:ATY39_04095"/>
<comment type="cofactor">
    <cofactor evidence="1">
        <name>pyruvate</name>
        <dbReference type="ChEBI" id="CHEBI:15361"/>
    </cofactor>
</comment>
<dbReference type="UniPathway" id="UPA00558"/>
<protein>
    <recommendedName>
        <fullName evidence="3">phosphatidylserine decarboxylase</fullName>
        <ecNumber evidence="3">4.1.1.65</ecNumber>
    </recommendedName>
</protein>
<keyword evidence="10" id="KW-1208">Phospholipid metabolism</keyword>
<evidence type="ECO:0000256" key="12">
    <source>
        <dbReference type="ARBA" id="ARBA00024326"/>
    </source>
</evidence>
<evidence type="ECO:0000256" key="9">
    <source>
        <dbReference type="ARBA" id="ARBA00023239"/>
    </source>
</evidence>
<dbReference type="STRING" id="241244.ATY39_04095"/>
<comment type="pathway">
    <text evidence="12">Phospholipid metabolism; phosphatidylethanolamine biosynthesis.</text>
</comment>
<evidence type="ECO:0000256" key="3">
    <source>
        <dbReference type="ARBA" id="ARBA00012243"/>
    </source>
</evidence>
<accession>A0A143HAF1</accession>
<evidence type="ECO:0000256" key="6">
    <source>
        <dbReference type="ARBA" id="ARBA00023098"/>
    </source>
</evidence>
<comment type="pathway">
    <text evidence="2">Lipid metabolism.</text>
</comment>
<evidence type="ECO:0000313" key="13">
    <source>
        <dbReference type="EMBL" id="AMW98694.1"/>
    </source>
</evidence>
<dbReference type="InterPro" id="IPR003817">
    <property type="entry name" value="PS_Dcarbxylase"/>
</dbReference>
<evidence type="ECO:0000256" key="5">
    <source>
        <dbReference type="ARBA" id="ARBA00022793"/>
    </source>
</evidence>
<keyword evidence="11" id="KW-0670">Pyruvate</keyword>
<reference evidence="13 14" key="1">
    <citation type="journal article" date="2016" name="Genome Announc.">
        <title>Whole-Genome Sequence of Rummeliibacillus stabekisii Strain PP9 Isolated from Antarctic Soil.</title>
        <authorList>
            <person name="da Mota F.F."/>
            <person name="Vollu R.E."/>
            <person name="Jurelevicius D."/>
            <person name="Seldin L."/>
        </authorList>
    </citation>
    <scope>NUCLEOTIDE SEQUENCE [LARGE SCALE GENOMIC DNA]</scope>
    <source>
        <strain evidence="13 14">PP9</strain>
    </source>
</reference>